<evidence type="ECO:0000259" key="8">
    <source>
        <dbReference type="SMART" id="SM00382"/>
    </source>
</evidence>
<accession>A0A8S1GRV0</accession>
<feature type="region of interest" description="Disordered" evidence="7">
    <location>
        <begin position="1018"/>
        <end position="1073"/>
    </location>
</feature>
<dbReference type="InterPro" id="IPR047187">
    <property type="entry name" value="SF1_C_Upf1"/>
</dbReference>
<dbReference type="GO" id="GO:0016787">
    <property type="term" value="F:hydrolase activity"/>
    <property type="evidence" value="ECO:0007669"/>
    <property type="project" value="UniProtKB-KW"/>
</dbReference>
<keyword evidence="11" id="KW-1185">Reference proteome</keyword>
<feature type="domain" description="AAA+ ATPase" evidence="8">
    <location>
        <begin position="532"/>
        <end position="740"/>
    </location>
</feature>
<dbReference type="OrthoDB" id="5805783at2759"/>
<dbReference type="InterPro" id="IPR003593">
    <property type="entry name" value="AAA+_ATPase"/>
</dbReference>
<evidence type="ECO:0000256" key="4">
    <source>
        <dbReference type="ARBA" id="ARBA00022806"/>
    </source>
</evidence>
<keyword evidence="5" id="KW-0067">ATP-binding</keyword>
<dbReference type="FunFam" id="3.40.50.300:FF:000326">
    <property type="entry name" value="P-loop containing nucleoside triphosphate hydrolase"/>
    <property type="match status" value="1"/>
</dbReference>
<comment type="catalytic activity">
    <reaction evidence="6">
        <text>ATP + H2O = ADP + phosphate + H(+)</text>
        <dbReference type="Rhea" id="RHEA:13065"/>
        <dbReference type="ChEBI" id="CHEBI:15377"/>
        <dbReference type="ChEBI" id="CHEBI:15378"/>
        <dbReference type="ChEBI" id="CHEBI:30616"/>
        <dbReference type="ChEBI" id="CHEBI:43474"/>
        <dbReference type="ChEBI" id="CHEBI:456216"/>
        <dbReference type="EC" id="3.6.4.12"/>
    </reaction>
    <physiologicalReaction direction="left-to-right" evidence="6">
        <dbReference type="Rhea" id="RHEA:13066"/>
    </physiologicalReaction>
</comment>
<keyword evidence="2" id="KW-0547">Nucleotide-binding</keyword>
<dbReference type="PANTHER" id="PTHR43788">
    <property type="entry name" value="DNA2/NAM7 HELICASE FAMILY MEMBER"/>
    <property type="match status" value="1"/>
</dbReference>
<feature type="compositionally biased region" description="Acidic residues" evidence="7">
    <location>
        <begin position="1040"/>
        <end position="1054"/>
    </location>
</feature>
<organism evidence="10 11">
    <name type="scientific">Caenorhabditis auriculariae</name>
    <dbReference type="NCBI Taxonomy" id="2777116"/>
    <lineage>
        <taxon>Eukaryota</taxon>
        <taxon>Metazoa</taxon>
        <taxon>Ecdysozoa</taxon>
        <taxon>Nematoda</taxon>
        <taxon>Chromadorea</taxon>
        <taxon>Rhabditida</taxon>
        <taxon>Rhabditina</taxon>
        <taxon>Rhabditomorpha</taxon>
        <taxon>Rhabditoidea</taxon>
        <taxon>Rhabditidae</taxon>
        <taxon>Peloderinae</taxon>
        <taxon>Caenorhabditis</taxon>
    </lineage>
</organism>
<feature type="compositionally biased region" description="Basic and acidic residues" evidence="7">
    <location>
        <begin position="34"/>
        <end position="55"/>
    </location>
</feature>
<reference evidence="10" key="1">
    <citation type="submission" date="2020-10" db="EMBL/GenBank/DDBJ databases">
        <authorList>
            <person name="Kikuchi T."/>
        </authorList>
    </citation>
    <scope>NUCLEOTIDE SEQUENCE</scope>
    <source>
        <strain evidence="10">NKZ352</strain>
    </source>
</reference>
<evidence type="ECO:0000313" key="10">
    <source>
        <dbReference type="EMBL" id="CAD6186325.1"/>
    </source>
</evidence>
<evidence type="ECO:0008006" key="12">
    <source>
        <dbReference type="Google" id="ProtNLM"/>
    </source>
</evidence>
<dbReference type="SMART" id="SM00487">
    <property type="entry name" value="DEXDc"/>
    <property type="match status" value="1"/>
</dbReference>
<evidence type="ECO:0000256" key="6">
    <source>
        <dbReference type="ARBA" id="ARBA00048432"/>
    </source>
</evidence>
<dbReference type="Pfam" id="PF13086">
    <property type="entry name" value="AAA_11"/>
    <property type="match status" value="2"/>
</dbReference>
<protein>
    <recommendedName>
        <fullName evidence="12">Helicase ATP-binding domain-containing protein</fullName>
    </recommendedName>
</protein>
<dbReference type="PANTHER" id="PTHR43788:SF16">
    <property type="entry name" value="HELICASE WITH ZINC FINGER 2"/>
    <property type="match status" value="1"/>
</dbReference>
<feature type="region of interest" description="Disordered" evidence="7">
    <location>
        <begin position="30"/>
        <end position="76"/>
    </location>
</feature>
<keyword evidence="3" id="KW-0378">Hydrolase</keyword>
<dbReference type="EMBL" id="CAJGYM010000004">
    <property type="protein sequence ID" value="CAD6186325.1"/>
    <property type="molecule type" value="Genomic_DNA"/>
</dbReference>
<dbReference type="InterPro" id="IPR041679">
    <property type="entry name" value="DNA2/NAM7-like_C"/>
</dbReference>
<evidence type="ECO:0000256" key="5">
    <source>
        <dbReference type="ARBA" id="ARBA00022840"/>
    </source>
</evidence>
<dbReference type="InterPro" id="IPR041677">
    <property type="entry name" value="DNA2/NAM7_AAA_11"/>
</dbReference>
<dbReference type="Pfam" id="PF13087">
    <property type="entry name" value="AAA_12"/>
    <property type="match status" value="1"/>
</dbReference>
<evidence type="ECO:0000259" key="9">
    <source>
        <dbReference type="SMART" id="SM00487"/>
    </source>
</evidence>
<dbReference type="InterPro" id="IPR014001">
    <property type="entry name" value="Helicase_ATP-bd"/>
</dbReference>
<dbReference type="GO" id="GO:0043139">
    <property type="term" value="F:5'-3' DNA helicase activity"/>
    <property type="evidence" value="ECO:0007669"/>
    <property type="project" value="TreeGrafter"/>
</dbReference>
<evidence type="ECO:0000256" key="7">
    <source>
        <dbReference type="SAM" id="MobiDB-lite"/>
    </source>
</evidence>
<comment type="caution">
    <text evidence="10">The sequence shown here is derived from an EMBL/GenBank/DDBJ whole genome shotgun (WGS) entry which is preliminary data.</text>
</comment>
<evidence type="ECO:0000256" key="3">
    <source>
        <dbReference type="ARBA" id="ARBA00022801"/>
    </source>
</evidence>
<evidence type="ECO:0000256" key="2">
    <source>
        <dbReference type="ARBA" id="ARBA00022741"/>
    </source>
</evidence>
<dbReference type="AlphaFoldDB" id="A0A8S1GRV0"/>
<dbReference type="Gene3D" id="3.40.50.300">
    <property type="entry name" value="P-loop containing nucleotide triphosphate hydrolases"/>
    <property type="match status" value="2"/>
</dbReference>
<keyword evidence="4" id="KW-0347">Helicase</keyword>
<name>A0A8S1GRV0_9PELO</name>
<dbReference type="GO" id="GO:0005694">
    <property type="term" value="C:chromosome"/>
    <property type="evidence" value="ECO:0007669"/>
    <property type="project" value="UniProtKB-ARBA"/>
</dbReference>
<dbReference type="Proteomes" id="UP000835052">
    <property type="component" value="Unassembled WGS sequence"/>
</dbReference>
<dbReference type="SUPFAM" id="SSF52540">
    <property type="entry name" value="P-loop containing nucleoside triphosphate hydrolases"/>
    <property type="match status" value="1"/>
</dbReference>
<feature type="compositionally biased region" description="Polar residues" evidence="7">
    <location>
        <begin position="62"/>
        <end position="76"/>
    </location>
</feature>
<feature type="domain" description="Helicase ATP-binding" evidence="9">
    <location>
        <begin position="513"/>
        <end position="740"/>
    </location>
</feature>
<gene>
    <name evidence="10" type="ORF">CAUJ_LOCUS2244</name>
</gene>
<dbReference type="SMART" id="SM00382">
    <property type="entry name" value="AAA"/>
    <property type="match status" value="1"/>
</dbReference>
<dbReference type="InterPro" id="IPR027417">
    <property type="entry name" value="P-loop_NTPase"/>
</dbReference>
<comment type="similarity">
    <text evidence="1">Belongs to the DNA2/NAM7 helicase family.</text>
</comment>
<dbReference type="GO" id="GO:0005524">
    <property type="term" value="F:ATP binding"/>
    <property type="evidence" value="ECO:0007669"/>
    <property type="project" value="UniProtKB-KW"/>
</dbReference>
<sequence length="1073" mass="122983">MGDRECLMGVDPAMENFTPSHTDAILIDIEEEEDRQREETPDHSLENDGNGERTNEIPTAEGIQSENSLPFSNENALDSRSSFGALNEIPDDFGSMSSKWNMNLLSYPLFTEMEELMYDSASRIKKTENEPLVTDQIGVVVAKSIKRENSKNFLYVYTSLCNAETDMIAELDEKRFDEINLGNWISFSSRKSEFEARSVEKRRLIEANSIKIIPDCHFTRVFGTTVLINCRTMVSPAFKNDDIILHEFFGFLADPDNLIKGKKDNEYFLTIRRQRNECDQKHSFLIVKAANVYKTSEKGLEEMERYKSIVPILLSTENYENVKELDTKLYNIGLVEVTERVEDPIYANVYVLTPLSNDEDVFKLIKSFNKQTPINIDAKHPEDNVELTRDENNFPNFPTYWIRGFIMQIHRKHGKPLIGIKMKSEWKMDRLALGKVVRLRAGIVDTHLEYYNNEDFWGNPHLLESHGVPLCAMEVSDGKRTVPPVPNNSAHNFENRIDDTDPHYDDNHGEPLFPNKLNEVQRKALNMAMNNKRNMVYVHGPPGTGKTKTLTEIIVNMIKRNIKMIVCAPTHVAVENVFDMTKSRLQSLGINTDLLYPAMHEDEEVLMRSSHFQNMIDQRKNAELAENKENENAALREMDRLRNKIIANRLEMTMAYFSTITKTALPKLHANGFDAEVVVIDEAAQILDENIWPVIHKSERVILAGDHHQLPPVIKKDRKKEADKTLLNRFDEETLPLKNNKIMLMKQYRMNENIMKWSSKCFYDDQLEADASVANRHLEAFTTEENCAVLGPLVFADYYLDVANYESICEKYSERVSVSSKCNEGEAELVCLHLIRLLNAGIAPGAIGIITPYSAQVETIRSLMQSLCVTERCDPLIRLTPEIQRKALEVHVDTVDAFQGQERDVIIISFVRNNKNYNIGFLSDVKRINVAITRAKLQVMMIGSSQLLWHSGVPAYQDLLRTVKEHGCFISARHLAGFARKTTLPANYTFDEATHVSRQMKERRISKKKHQDTLKFYKKKKKNAEKKKLERDLQAAMEADLPEGDTSQEEEIDVELSSRPSPSDVDMLTIDDE</sequence>
<dbReference type="InterPro" id="IPR050534">
    <property type="entry name" value="Coronavir_polyprotein_1ab"/>
</dbReference>
<proteinExistence type="inferred from homology"/>
<dbReference type="CDD" id="cd18808">
    <property type="entry name" value="SF1_C_Upf1"/>
    <property type="match status" value="1"/>
</dbReference>
<evidence type="ECO:0000313" key="11">
    <source>
        <dbReference type="Proteomes" id="UP000835052"/>
    </source>
</evidence>
<evidence type="ECO:0000256" key="1">
    <source>
        <dbReference type="ARBA" id="ARBA00007913"/>
    </source>
</evidence>